<dbReference type="AlphaFoldDB" id="A0A2M9CFI7"/>
<keyword evidence="4 5" id="KW-0732">Signal</keyword>
<keyword evidence="3" id="KW-0813">Transport</keyword>
<dbReference type="OrthoDB" id="9793175at2"/>
<evidence type="ECO:0000313" key="8">
    <source>
        <dbReference type="Proteomes" id="UP000228758"/>
    </source>
</evidence>
<keyword evidence="8" id="KW-1185">Reference proteome</keyword>
<proteinExistence type="inferred from homology"/>
<gene>
    <name evidence="7" type="ORF">CLV46_0134</name>
</gene>
<dbReference type="PROSITE" id="PS50983">
    <property type="entry name" value="FE_B12_PBP"/>
    <property type="match status" value="1"/>
</dbReference>
<comment type="similarity">
    <text evidence="2">Belongs to the bacterial solute-binding protein 8 family.</text>
</comment>
<dbReference type="RefSeq" id="WP_100363016.1">
    <property type="nucleotide sequence ID" value="NZ_PGFF01000001.1"/>
</dbReference>
<dbReference type="Gene3D" id="3.40.50.1980">
    <property type="entry name" value="Nitrogenase molybdenum iron protein domain"/>
    <property type="match status" value="2"/>
</dbReference>
<evidence type="ECO:0000256" key="1">
    <source>
        <dbReference type="ARBA" id="ARBA00004196"/>
    </source>
</evidence>
<evidence type="ECO:0000256" key="2">
    <source>
        <dbReference type="ARBA" id="ARBA00008814"/>
    </source>
</evidence>
<dbReference type="CDD" id="cd01146">
    <property type="entry name" value="FhuD"/>
    <property type="match status" value="1"/>
</dbReference>
<dbReference type="SUPFAM" id="SSF53807">
    <property type="entry name" value="Helical backbone' metal receptor"/>
    <property type="match status" value="1"/>
</dbReference>
<dbReference type="PANTHER" id="PTHR30532:SF1">
    <property type="entry name" value="IRON(3+)-HYDROXAMATE-BINDING PROTEIN FHUD"/>
    <property type="match status" value="1"/>
</dbReference>
<evidence type="ECO:0000259" key="6">
    <source>
        <dbReference type="PROSITE" id="PS50983"/>
    </source>
</evidence>
<reference evidence="7 8" key="1">
    <citation type="submission" date="2017-11" db="EMBL/GenBank/DDBJ databases">
        <title>Genomic Encyclopedia of Archaeal and Bacterial Type Strains, Phase II (KMG-II): From Individual Species to Whole Genera.</title>
        <authorList>
            <person name="Goeker M."/>
        </authorList>
    </citation>
    <scope>NUCLEOTIDE SEQUENCE [LARGE SCALE GENOMIC DNA]</scope>
    <source>
        <strain evidence="7 8">DSM 27393</strain>
    </source>
</reference>
<comment type="subcellular location">
    <subcellularLocation>
        <location evidence="1">Cell envelope</location>
    </subcellularLocation>
</comment>
<evidence type="ECO:0000256" key="4">
    <source>
        <dbReference type="ARBA" id="ARBA00022729"/>
    </source>
</evidence>
<dbReference type="PROSITE" id="PS51257">
    <property type="entry name" value="PROKAR_LIPOPROTEIN"/>
    <property type="match status" value="1"/>
</dbReference>
<evidence type="ECO:0000313" key="7">
    <source>
        <dbReference type="EMBL" id="PJJ70612.1"/>
    </source>
</evidence>
<comment type="caution">
    <text evidence="7">The sequence shown here is derived from an EMBL/GenBank/DDBJ whole genome shotgun (WGS) entry which is preliminary data.</text>
</comment>
<organism evidence="7 8">
    <name type="scientific">Diaminobutyricimonas aerilata</name>
    <dbReference type="NCBI Taxonomy" id="1162967"/>
    <lineage>
        <taxon>Bacteria</taxon>
        <taxon>Bacillati</taxon>
        <taxon>Actinomycetota</taxon>
        <taxon>Actinomycetes</taxon>
        <taxon>Micrococcales</taxon>
        <taxon>Microbacteriaceae</taxon>
        <taxon>Diaminobutyricimonas</taxon>
    </lineage>
</organism>
<name>A0A2M9CFI7_9MICO</name>
<feature type="signal peptide" evidence="5">
    <location>
        <begin position="1"/>
        <end position="28"/>
    </location>
</feature>
<dbReference type="GO" id="GO:1901678">
    <property type="term" value="P:iron coordination entity transport"/>
    <property type="evidence" value="ECO:0007669"/>
    <property type="project" value="UniProtKB-ARBA"/>
</dbReference>
<feature type="chain" id="PRO_5038815716" evidence="5">
    <location>
        <begin position="29"/>
        <end position="320"/>
    </location>
</feature>
<evidence type="ECO:0000256" key="5">
    <source>
        <dbReference type="SAM" id="SignalP"/>
    </source>
</evidence>
<dbReference type="Pfam" id="PF01497">
    <property type="entry name" value="Peripla_BP_2"/>
    <property type="match status" value="1"/>
</dbReference>
<dbReference type="Proteomes" id="UP000228758">
    <property type="component" value="Unassembled WGS sequence"/>
</dbReference>
<feature type="domain" description="Fe/B12 periplasmic-binding" evidence="6">
    <location>
        <begin position="54"/>
        <end position="320"/>
    </location>
</feature>
<dbReference type="InterPro" id="IPR002491">
    <property type="entry name" value="ABC_transptr_periplasmic_BD"/>
</dbReference>
<dbReference type="InterPro" id="IPR051313">
    <property type="entry name" value="Bact_iron-sidero_bind"/>
</dbReference>
<dbReference type="GO" id="GO:0030288">
    <property type="term" value="C:outer membrane-bounded periplasmic space"/>
    <property type="evidence" value="ECO:0007669"/>
    <property type="project" value="TreeGrafter"/>
</dbReference>
<dbReference type="PANTHER" id="PTHR30532">
    <property type="entry name" value="IRON III DICITRATE-BINDING PERIPLASMIC PROTEIN"/>
    <property type="match status" value="1"/>
</dbReference>
<evidence type="ECO:0000256" key="3">
    <source>
        <dbReference type="ARBA" id="ARBA00022448"/>
    </source>
</evidence>
<protein>
    <submittedName>
        <fullName evidence="7">Iron complex transport system substrate-binding protein</fullName>
    </submittedName>
</protein>
<dbReference type="EMBL" id="PGFF01000001">
    <property type="protein sequence ID" value="PJJ70612.1"/>
    <property type="molecule type" value="Genomic_DNA"/>
</dbReference>
<sequence>MRLRGATPLVALTALLALTACGTTEAPAGEESGATLTVTDARGVEVELDGPAQRVVSTEWNVTEYLAALGVEPVGVADIDGYNTWDTAAPIGDDATDIGTRGEPSMDTVASLNPDLVVATTDLPETAIQQLEEFVPVLVVQSAELERPLDRLRENVELVAEATGTEDAAEELLAEFDAALTDGAAAIEEAGLTGTPLAFADGWMTGGQVTIRPFVSGSQLAAINEELGFTTPWEIEGDPAYGLGSTDVEGLTALGDTKFLYITSSAETDPFTSLAGNAVWESLPFVQSGDVHRLPDGIWMFGGPKAMIQYIDAVVAAVNA</sequence>
<accession>A0A2M9CFI7</accession>